<protein>
    <recommendedName>
        <fullName evidence="3">Methyltransferase domain-containing protein</fullName>
    </recommendedName>
</protein>
<dbReference type="Gene3D" id="3.40.50.150">
    <property type="entry name" value="Vaccinia Virus protein VP39"/>
    <property type="match status" value="1"/>
</dbReference>
<dbReference type="InterPro" id="IPR029063">
    <property type="entry name" value="SAM-dependent_MTases_sf"/>
</dbReference>
<name>A0A1F6DJ84_9BACT</name>
<proteinExistence type="predicted"/>
<dbReference type="EMBL" id="MFLI01000020">
    <property type="protein sequence ID" value="OGG61465.1"/>
    <property type="molecule type" value="Genomic_DNA"/>
</dbReference>
<organism evidence="1 2">
    <name type="scientific">Candidatus Kaiserbacteria bacterium RIFCSPHIGHO2_02_FULL_54_22</name>
    <dbReference type="NCBI Taxonomy" id="1798495"/>
    <lineage>
        <taxon>Bacteria</taxon>
        <taxon>Candidatus Kaiseribacteriota</taxon>
    </lineage>
</organism>
<dbReference type="Proteomes" id="UP000178532">
    <property type="component" value="Unassembled WGS sequence"/>
</dbReference>
<dbReference type="CDD" id="cd02440">
    <property type="entry name" value="AdoMet_MTases"/>
    <property type="match status" value="1"/>
</dbReference>
<evidence type="ECO:0008006" key="3">
    <source>
        <dbReference type="Google" id="ProtNLM"/>
    </source>
</evidence>
<dbReference type="STRING" id="1798495.A3C19_01780"/>
<evidence type="ECO:0000313" key="2">
    <source>
        <dbReference type="Proteomes" id="UP000178532"/>
    </source>
</evidence>
<evidence type="ECO:0000313" key="1">
    <source>
        <dbReference type="EMBL" id="OGG61465.1"/>
    </source>
</evidence>
<comment type="caution">
    <text evidence="1">The sequence shown here is derived from an EMBL/GenBank/DDBJ whole genome shotgun (WGS) entry which is preliminary data.</text>
</comment>
<gene>
    <name evidence="1" type="ORF">A3C19_01780</name>
</gene>
<accession>A0A1F6DJ84</accession>
<dbReference type="AlphaFoldDB" id="A0A1F6DJ84"/>
<sequence length="241" mass="27220">MAGTPFDYFGKNASELKNFAEIAGRYDFQRQAEQYLLYYLLEKLSLSPEDDLLEIGCGAGNLLIPLSFFVHSVTGIDHPNLLAQIKSRVPRDNDIMTLVPGEFPRVEVPGTFSRVLIYSVIQYLRDEEAVLTFIRTAAALLRPGGKMLIGDIPNKDIKDRFLATERGKAFSAEWKERVEQEKKKNPHIHQPMPAASLVTVDDALVEKIVAMLEGTHLRATRVRQPETLSFGYTREDIIVEK</sequence>
<dbReference type="SUPFAM" id="SSF53335">
    <property type="entry name" value="S-adenosyl-L-methionine-dependent methyltransferases"/>
    <property type="match status" value="1"/>
</dbReference>
<reference evidence="1 2" key="1">
    <citation type="journal article" date="2016" name="Nat. Commun.">
        <title>Thousands of microbial genomes shed light on interconnected biogeochemical processes in an aquifer system.</title>
        <authorList>
            <person name="Anantharaman K."/>
            <person name="Brown C.T."/>
            <person name="Hug L.A."/>
            <person name="Sharon I."/>
            <person name="Castelle C.J."/>
            <person name="Probst A.J."/>
            <person name="Thomas B.C."/>
            <person name="Singh A."/>
            <person name="Wilkins M.J."/>
            <person name="Karaoz U."/>
            <person name="Brodie E.L."/>
            <person name="Williams K.H."/>
            <person name="Hubbard S.S."/>
            <person name="Banfield J.F."/>
        </authorList>
    </citation>
    <scope>NUCLEOTIDE SEQUENCE [LARGE SCALE GENOMIC DNA]</scope>
</reference>
<dbReference type="Pfam" id="PF13489">
    <property type="entry name" value="Methyltransf_23"/>
    <property type="match status" value="1"/>
</dbReference>